<feature type="domain" description="Rad21/Rec8-like protein C-terminal eukaryotic" evidence="2">
    <location>
        <begin position="338"/>
        <end position="391"/>
    </location>
</feature>
<dbReference type="RefSeq" id="XP_068351631.1">
    <property type="nucleotide sequence ID" value="XM_068510033.1"/>
</dbReference>
<keyword evidence="4" id="KW-1185">Reference proteome</keyword>
<sequence>MLGDCEDIINKIMQSFKTGSSVNLPDVVKNLPKEIGSITIESDRDGNNSHPTTFNLDEWANVHDPESEFIVQAAPLEFPSSENSQLSTQVDDFTSSTANSQILMSSEADLGESFVPNPARNFHEDDAQALPDWVDLPDNDDDVPIPDYQNDFDNSDNENENDEEDNKRNRGRIVDKGTTKLNDQPKLRKRARPVASKRSNVLPQNDELEDLFNLAKEQFANTPNQANNNNNNGDDENEYEAFGFGGFDDDDNEVNRSNEIQNDDQNNSAESSTSEDDSNDESLSSKSDVEVQKISSTMISPYPNVQFAVETTPRRTVESSVTQETIRTLGKLKRAMEGKKSVSFSEAFAGSSRRAAASAFLQVLVLKSAVGAINLHQNDPLGEIEIFQGENFSAH</sequence>
<evidence type="ECO:0000313" key="3">
    <source>
        <dbReference type="EMBL" id="OHS98494.1"/>
    </source>
</evidence>
<dbReference type="GeneID" id="94844737"/>
<reference evidence="3" key="1">
    <citation type="submission" date="2016-10" db="EMBL/GenBank/DDBJ databases">
        <authorList>
            <person name="Benchimol M."/>
            <person name="Almeida L.G."/>
            <person name="Vasconcelos A.T."/>
            <person name="Perreira-Neves A."/>
            <person name="Rosa I.A."/>
            <person name="Tasca T."/>
            <person name="Bogo M.R."/>
            <person name="de Souza W."/>
        </authorList>
    </citation>
    <scope>NUCLEOTIDE SEQUENCE [LARGE SCALE GENOMIC DNA]</scope>
    <source>
        <strain evidence="3">K</strain>
    </source>
</reference>
<dbReference type="InterPro" id="IPR006909">
    <property type="entry name" value="Rad21/Rec8_C_eu"/>
</dbReference>
<feature type="compositionally biased region" description="Acidic residues" evidence="1">
    <location>
        <begin position="135"/>
        <end position="144"/>
    </location>
</feature>
<proteinExistence type="predicted"/>
<comment type="caution">
    <text evidence="3">The sequence shown here is derived from an EMBL/GenBank/DDBJ whole genome shotgun (WGS) entry which is preliminary data.</text>
</comment>
<feature type="compositionally biased region" description="Polar residues" evidence="1">
    <location>
        <begin position="255"/>
        <end position="265"/>
    </location>
</feature>
<feature type="compositionally biased region" description="Low complexity" evidence="1">
    <location>
        <begin position="221"/>
        <end position="232"/>
    </location>
</feature>
<dbReference type="InterPro" id="IPR023093">
    <property type="entry name" value="ScpA-like_C"/>
</dbReference>
<dbReference type="EMBL" id="MLAK01001051">
    <property type="protein sequence ID" value="OHS98494.1"/>
    <property type="molecule type" value="Genomic_DNA"/>
</dbReference>
<feature type="compositionally biased region" description="Acidic residues" evidence="1">
    <location>
        <begin position="153"/>
        <end position="164"/>
    </location>
</feature>
<dbReference type="Pfam" id="PF04824">
    <property type="entry name" value="Rad21_Rec8"/>
    <property type="match status" value="1"/>
</dbReference>
<gene>
    <name evidence="3" type="ORF">TRFO_35060</name>
</gene>
<evidence type="ECO:0000256" key="1">
    <source>
        <dbReference type="SAM" id="MobiDB-lite"/>
    </source>
</evidence>
<dbReference type="InterPro" id="IPR036390">
    <property type="entry name" value="WH_DNA-bd_sf"/>
</dbReference>
<accession>A0A1J4JH87</accession>
<feature type="compositionally biased region" description="Basic and acidic residues" evidence="1">
    <location>
        <begin position="165"/>
        <end position="186"/>
    </location>
</feature>
<dbReference type="VEuPathDB" id="TrichDB:TRFO_35060"/>
<dbReference type="AlphaFoldDB" id="A0A1J4JH87"/>
<evidence type="ECO:0000259" key="2">
    <source>
        <dbReference type="Pfam" id="PF04824"/>
    </source>
</evidence>
<dbReference type="SUPFAM" id="SSF46785">
    <property type="entry name" value="Winged helix' DNA-binding domain"/>
    <property type="match status" value="1"/>
</dbReference>
<name>A0A1J4JH87_9EUKA</name>
<dbReference type="Gene3D" id="1.10.10.580">
    <property type="entry name" value="Structural maintenance of chromosome 1. Chain E"/>
    <property type="match status" value="1"/>
</dbReference>
<dbReference type="Proteomes" id="UP000179807">
    <property type="component" value="Unassembled WGS sequence"/>
</dbReference>
<evidence type="ECO:0000313" key="4">
    <source>
        <dbReference type="Proteomes" id="UP000179807"/>
    </source>
</evidence>
<protein>
    <submittedName>
        <fullName evidence="3">N terminus of Rad21</fullName>
    </submittedName>
</protein>
<organism evidence="3 4">
    <name type="scientific">Tritrichomonas foetus</name>
    <dbReference type="NCBI Taxonomy" id="1144522"/>
    <lineage>
        <taxon>Eukaryota</taxon>
        <taxon>Metamonada</taxon>
        <taxon>Parabasalia</taxon>
        <taxon>Tritrichomonadida</taxon>
        <taxon>Tritrichomonadidae</taxon>
        <taxon>Tritrichomonas</taxon>
    </lineage>
</organism>
<feature type="region of interest" description="Disordered" evidence="1">
    <location>
        <begin position="131"/>
        <end position="292"/>
    </location>
</feature>